<accession>A0A6A5TJI3</accession>
<dbReference type="Proteomes" id="UP000800035">
    <property type="component" value="Unassembled WGS sequence"/>
</dbReference>
<sequence length="324" mass="35869">MARGAFIDGQWLCDCNPRQVAVHLPVKKEGPNKGRYFRVCQRKQKDAQRCKFFLWDSEAAPRENAALQSNSRTEPAHQNAITTPSRPPPQRPAPAPEAQASPSVPNQKRTRAHLQEDDEFGDGDLDFEALDQAREEAETPRKKARTEGFATPRRKLPWEKDSTTNAVGLQTPQTARQTLENPFVTNRLGNSSLTTPSRAAPSNAETVQTATPSSSPMDTPTPIRFKDVNTESDLAKEVFGVLKGADIALGEQARRDLSGILSKHTTVAEGVKRGRDAARSAIKAKDARVQELTLRVNTLEAELEAEKKKVVYLQFKDQNGYESD</sequence>
<evidence type="ECO:0000256" key="6">
    <source>
        <dbReference type="SAM" id="MobiDB-lite"/>
    </source>
</evidence>
<protein>
    <recommendedName>
        <fullName evidence="7">GRF-type domain-containing protein</fullName>
    </recommendedName>
</protein>
<evidence type="ECO:0000256" key="5">
    <source>
        <dbReference type="SAM" id="Coils"/>
    </source>
</evidence>
<gene>
    <name evidence="8" type="ORF">CC80DRAFT_453191</name>
</gene>
<evidence type="ECO:0000313" key="8">
    <source>
        <dbReference type="EMBL" id="KAF1951812.1"/>
    </source>
</evidence>
<feature type="coiled-coil region" evidence="5">
    <location>
        <begin position="282"/>
        <end position="309"/>
    </location>
</feature>
<feature type="compositionally biased region" description="Pro residues" evidence="6">
    <location>
        <begin position="85"/>
        <end position="95"/>
    </location>
</feature>
<dbReference type="Pfam" id="PF06839">
    <property type="entry name" value="Zn_ribbon_GRF"/>
    <property type="match status" value="1"/>
</dbReference>
<name>A0A6A5TJI3_9PLEO</name>
<organism evidence="8 9">
    <name type="scientific">Byssothecium circinans</name>
    <dbReference type="NCBI Taxonomy" id="147558"/>
    <lineage>
        <taxon>Eukaryota</taxon>
        <taxon>Fungi</taxon>
        <taxon>Dikarya</taxon>
        <taxon>Ascomycota</taxon>
        <taxon>Pezizomycotina</taxon>
        <taxon>Dothideomycetes</taxon>
        <taxon>Pleosporomycetidae</taxon>
        <taxon>Pleosporales</taxon>
        <taxon>Massarineae</taxon>
        <taxon>Massarinaceae</taxon>
        <taxon>Byssothecium</taxon>
    </lineage>
</organism>
<dbReference type="AlphaFoldDB" id="A0A6A5TJI3"/>
<feature type="compositionally biased region" description="Acidic residues" evidence="6">
    <location>
        <begin position="116"/>
        <end position="129"/>
    </location>
</feature>
<feature type="region of interest" description="Disordered" evidence="6">
    <location>
        <begin position="186"/>
        <end position="222"/>
    </location>
</feature>
<keyword evidence="3" id="KW-0862">Zinc</keyword>
<keyword evidence="2 4" id="KW-0863">Zinc-finger</keyword>
<dbReference type="InterPro" id="IPR010666">
    <property type="entry name" value="Znf_GRF"/>
</dbReference>
<keyword evidence="9" id="KW-1185">Reference proteome</keyword>
<feature type="compositionally biased region" description="Polar residues" evidence="6">
    <location>
        <begin position="186"/>
        <end position="197"/>
    </location>
</feature>
<dbReference type="GO" id="GO:0008270">
    <property type="term" value="F:zinc ion binding"/>
    <property type="evidence" value="ECO:0007669"/>
    <property type="project" value="UniProtKB-KW"/>
</dbReference>
<reference evidence="8" key="1">
    <citation type="journal article" date="2020" name="Stud. Mycol.">
        <title>101 Dothideomycetes genomes: a test case for predicting lifestyles and emergence of pathogens.</title>
        <authorList>
            <person name="Haridas S."/>
            <person name="Albert R."/>
            <person name="Binder M."/>
            <person name="Bloem J."/>
            <person name="Labutti K."/>
            <person name="Salamov A."/>
            <person name="Andreopoulos B."/>
            <person name="Baker S."/>
            <person name="Barry K."/>
            <person name="Bills G."/>
            <person name="Bluhm B."/>
            <person name="Cannon C."/>
            <person name="Castanera R."/>
            <person name="Culley D."/>
            <person name="Daum C."/>
            <person name="Ezra D."/>
            <person name="Gonzalez J."/>
            <person name="Henrissat B."/>
            <person name="Kuo A."/>
            <person name="Liang C."/>
            <person name="Lipzen A."/>
            <person name="Lutzoni F."/>
            <person name="Magnuson J."/>
            <person name="Mondo S."/>
            <person name="Nolan M."/>
            <person name="Ohm R."/>
            <person name="Pangilinan J."/>
            <person name="Park H.-J."/>
            <person name="Ramirez L."/>
            <person name="Alfaro M."/>
            <person name="Sun H."/>
            <person name="Tritt A."/>
            <person name="Yoshinaga Y."/>
            <person name="Zwiers L.-H."/>
            <person name="Turgeon B."/>
            <person name="Goodwin S."/>
            <person name="Spatafora J."/>
            <person name="Crous P."/>
            <person name="Grigoriev I."/>
        </authorList>
    </citation>
    <scope>NUCLEOTIDE SEQUENCE</scope>
    <source>
        <strain evidence="8">CBS 675.92</strain>
    </source>
</reference>
<dbReference type="OrthoDB" id="430051at2759"/>
<evidence type="ECO:0000256" key="3">
    <source>
        <dbReference type="ARBA" id="ARBA00022833"/>
    </source>
</evidence>
<keyword evidence="1" id="KW-0479">Metal-binding</keyword>
<evidence type="ECO:0000256" key="1">
    <source>
        <dbReference type="ARBA" id="ARBA00022723"/>
    </source>
</evidence>
<evidence type="ECO:0000313" key="9">
    <source>
        <dbReference type="Proteomes" id="UP000800035"/>
    </source>
</evidence>
<evidence type="ECO:0000256" key="2">
    <source>
        <dbReference type="ARBA" id="ARBA00022771"/>
    </source>
</evidence>
<feature type="region of interest" description="Disordered" evidence="6">
    <location>
        <begin position="63"/>
        <end position="154"/>
    </location>
</feature>
<feature type="compositionally biased region" description="Low complexity" evidence="6">
    <location>
        <begin position="209"/>
        <end position="222"/>
    </location>
</feature>
<feature type="domain" description="GRF-type" evidence="7">
    <location>
        <begin position="13"/>
        <end position="59"/>
    </location>
</feature>
<proteinExistence type="predicted"/>
<dbReference type="EMBL" id="ML977014">
    <property type="protein sequence ID" value="KAF1951812.1"/>
    <property type="molecule type" value="Genomic_DNA"/>
</dbReference>
<keyword evidence="5" id="KW-0175">Coiled coil</keyword>
<feature type="compositionally biased region" description="Basic and acidic residues" evidence="6">
    <location>
        <begin position="131"/>
        <end position="141"/>
    </location>
</feature>
<dbReference type="PROSITE" id="PS51999">
    <property type="entry name" value="ZF_GRF"/>
    <property type="match status" value="1"/>
</dbReference>
<evidence type="ECO:0000256" key="4">
    <source>
        <dbReference type="PROSITE-ProRule" id="PRU01343"/>
    </source>
</evidence>
<feature type="compositionally biased region" description="Low complexity" evidence="6">
    <location>
        <begin position="96"/>
        <end position="105"/>
    </location>
</feature>
<evidence type="ECO:0000259" key="7">
    <source>
        <dbReference type="PROSITE" id="PS51999"/>
    </source>
</evidence>